<feature type="compositionally biased region" description="Polar residues" evidence="1">
    <location>
        <begin position="184"/>
        <end position="194"/>
    </location>
</feature>
<protein>
    <submittedName>
        <fullName evidence="2">Uncharacterized protein</fullName>
    </submittedName>
</protein>
<sequence>MDVIGKGKLDPGGRECPPRDRIHGFGAGPVCALWAQPKPLPTTGQRGGVRLAHGECGTATRGELPTSGPVALPNRCELMLWAPAWLLWRGTMVGCRNMPATTSKLETRYRTQVGGVVLAQSSAQWQQGHAVQFGVQRTVQRTAKAAMQKRVQEPVCKNQCKKQCKRQRKKQCKEWCKSGAKSGARSNTRGSASRSALGIARSSAQDNARINASRRASRSFQKQFSLFKPSRADLDATRTYLPWQAGHAFLPSCCSPSTSALGLKCLHRRRTRSRLDRSHPRHPRISIARRARSAAMLQQNRKAAGELQVRRVPGGCEGEEGGQTHPRGGTNPPQGRDNLPRLARVGVCVRPVPVQSKKKKATIRIPQHKGVAVLGTWGTIGTCDRLWAPRNFPYLSRGNFASAATTMPSPCALGLACPSAACRAPCSLMHGLCPVGGFDPPAVAGRSNAGLRAAPNGLDCL</sequence>
<accession>A0ABR0BTG0</accession>
<keyword evidence="3" id="KW-1185">Reference proteome</keyword>
<comment type="caution">
    <text evidence="2">The sequence shown here is derived from an EMBL/GenBank/DDBJ whole genome shotgun (WGS) entry which is preliminary data.</text>
</comment>
<organism evidence="2 3">
    <name type="scientific">Purpureocillium lilacinum</name>
    <name type="common">Paecilomyces lilacinus</name>
    <dbReference type="NCBI Taxonomy" id="33203"/>
    <lineage>
        <taxon>Eukaryota</taxon>
        <taxon>Fungi</taxon>
        <taxon>Dikarya</taxon>
        <taxon>Ascomycota</taxon>
        <taxon>Pezizomycotina</taxon>
        <taxon>Sordariomycetes</taxon>
        <taxon>Hypocreomycetidae</taxon>
        <taxon>Hypocreales</taxon>
        <taxon>Ophiocordycipitaceae</taxon>
        <taxon>Purpureocillium</taxon>
    </lineage>
</organism>
<reference evidence="2 3" key="1">
    <citation type="journal article" date="2024" name="Microbiol. Resour. Announc.">
        <title>Genome annotations for the ascomycete fungi Trichoderma harzianum, Trichoderma aggressivum, and Purpureocillium lilacinum.</title>
        <authorList>
            <person name="Beijen E.P.W."/>
            <person name="Ohm R.A."/>
        </authorList>
    </citation>
    <scope>NUCLEOTIDE SEQUENCE [LARGE SCALE GENOMIC DNA]</scope>
    <source>
        <strain evidence="2 3">CBS 150709</strain>
    </source>
</reference>
<name>A0ABR0BTG0_PURLI</name>
<dbReference type="EMBL" id="JAWRVI010000032">
    <property type="protein sequence ID" value="KAK4087354.1"/>
    <property type="molecule type" value="Genomic_DNA"/>
</dbReference>
<dbReference type="Proteomes" id="UP001287286">
    <property type="component" value="Unassembled WGS sequence"/>
</dbReference>
<gene>
    <name evidence="2" type="ORF">Purlil1_8202</name>
</gene>
<feature type="region of interest" description="Disordered" evidence="1">
    <location>
        <begin position="312"/>
        <end position="339"/>
    </location>
</feature>
<evidence type="ECO:0000313" key="3">
    <source>
        <dbReference type="Proteomes" id="UP001287286"/>
    </source>
</evidence>
<evidence type="ECO:0000256" key="1">
    <source>
        <dbReference type="SAM" id="MobiDB-lite"/>
    </source>
</evidence>
<proteinExistence type="predicted"/>
<feature type="region of interest" description="Disordered" evidence="1">
    <location>
        <begin position="180"/>
        <end position="215"/>
    </location>
</feature>
<evidence type="ECO:0000313" key="2">
    <source>
        <dbReference type="EMBL" id="KAK4087354.1"/>
    </source>
</evidence>